<keyword evidence="4" id="KW-1185">Reference proteome</keyword>
<keyword evidence="1 2" id="KW-0812">Transmembrane</keyword>
<keyword evidence="1" id="KW-0472">Membrane</keyword>
<reference evidence="3" key="3">
    <citation type="submission" date="2015-04" db="UniProtKB">
        <authorList>
            <consortium name="EnsemblPlants"/>
        </authorList>
    </citation>
    <scope>IDENTIFICATION</scope>
    <source>
        <strain evidence="3">cv. Jemalong A17</strain>
    </source>
</reference>
<name>G7IHQ4_MEDTR</name>
<keyword evidence="1" id="KW-1133">Transmembrane helix</keyword>
<dbReference type="EMBL" id="CM001218">
    <property type="protein sequence ID" value="AES67617.1"/>
    <property type="molecule type" value="Genomic_DNA"/>
</dbReference>
<dbReference type="HOGENOM" id="CLU_2725957_0_0_1"/>
<evidence type="ECO:0000256" key="1">
    <source>
        <dbReference type="SAM" id="Phobius"/>
    </source>
</evidence>
<dbReference type="EnsemblPlants" id="AES67617">
    <property type="protein sequence ID" value="AES67617"/>
    <property type="gene ID" value="MTR_2g097340"/>
</dbReference>
<dbReference type="PaxDb" id="3880-AES67617"/>
<accession>G7IHQ4</accession>
<sequence length="72" mass="8402">MAGLNLNAIMGQLGMKVYEMHLKLGIFKYGKAFIWGFMMIIHLLTSKAYEISERFMDDNEVIEEEVLKKMKL</sequence>
<reference evidence="2 4" key="1">
    <citation type="journal article" date="2011" name="Nature">
        <title>The Medicago genome provides insight into the evolution of rhizobial symbioses.</title>
        <authorList>
            <person name="Young N.D."/>
            <person name="Debelle F."/>
            <person name="Oldroyd G.E."/>
            <person name="Geurts R."/>
            <person name="Cannon S.B."/>
            <person name="Udvardi M.K."/>
            <person name="Benedito V.A."/>
            <person name="Mayer K.F."/>
            <person name="Gouzy J."/>
            <person name="Schoof H."/>
            <person name="Van de Peer Y."/>
            <person name="Proost S."/>
            <person name="Cook D.R."/>
            <person name="Meyers B.C."/>
            <person name="Spannagl M."/>
            <person name="Cheung F."/>
            <person name="De Mita S."/>
            <person name="Krishnakumar V."/>
            <person name="Gundlach H."/>
            <person name="Zhou S."/>
            <person name="Mudge J."/>
            <person name="Bharti A.K."/>
            <person name="Murray J.D."/>
            <person name="Naoumkina M.A."/>
            <person name="Rosen B."/>
            <person name="Silverstein K.A."/>
            <person name="Tang H."/>
            <person name="Rombauts S."/>
            <person name="Zhao P.X."/>
            <person name="Zhou P."/>
            <person name="Barbe V."/>
            <person name="Bardou P."/>
            <person name="Bechner M."/>
            <person name="Bellec A."/>
            <person name="Berger A."/>
            <person name="Berges H."/>
            <person name="Bidwell S."/>
            <person name="Bisseling T."/>
            <person name="Choisne N."/>
            <person name="Couloux A."/>
            <person name="Denny R."/>
            <person name="Deshpande S."/>
            <person name="Dai X."/>
            <person name="Doyle J.J."/>
            <person name="Dudez A.M."/>
            <person name="Farmer A.D."/>
            <person name="Fouteau S."/>
            <person name="Franken C."/>
            <person name="Gibelin C."/>
            <person name="Gish J."/>
            <person name="Goldstein S."/>
            <person name="Gonzalez A.J."/>
            <person name="Green P.J."/>
            <person name="Hallab A."/>
            <person name="Hartog M."/>
            <person name="Hua A."/>
            <person name="Humphray S.J."/>
            <person name="Jeong D.H."/>
            <person name="Jing Y."/>
            <person name="Jocker A."/>
            <person name="Kenton S.M."/>
            <person name="Kim D.J."/>
            <person name="Klee K."/>
            <person name="Lai H."/>
            <person name="Lang C."/>
            <person name="Lin S."/>
            <person name="Macmil S.L."/>
            <person name="Magdelenat G."/>
            <person name="Matthews L."/>
            <person name="McCorrison J."/>
            <person name="Monaghan E.L."/>
            <person name="Mun J.H."/>
            <person name="Najar F.Z."/>
            <person name="Nicholson C."/>
            <person name="Noirot C."/>
            <person name="O'Bleness M."/>
            <person name="Paule C.R."/>
            <person name="Poulain J."/>
            <person name="Prion F."/>
            <person name="Qin B."/>
            <person name="Qu C."/>
            <person name="Retzel E.F."/>
            <person name="Riddle C."/>
            <person name="Sallet E."/>
            <person name="Samain S."/>
            <person name="Samson N."/>
            <person name="Sanders I."/>
            <person name="Saurat O."/>
            <person name="Scarpelli C."/>
            <person name="Schiex T."/>
            <person name="Segurens B."/>
            <person name="Severin A.J."/>
            <person name="Sherrier D.J."/>
            <person name="Shi R."/>
            <person name="Sims S."/>
            <person name="Singer S.R."/>
            <person name="Sinharoy S."/>
            <person name="Sterck L."/>
            <person name="Viollet A."/>
            <person name="Wang B.B."/>
            <person name="Wang K."/>
            <person name="Wang M."/>
            <person name="Wang X."/>
            <person name="Warfsmann J."/>
            <person name="Weissenbach J."/>
            <person name="White D.D."/>
            <person name="White J.D."/>
            <person name="Wiley G.B."/>
            <person name="Wincker P."/>
            <person name="Xing Y."/>
            <person name="Yang L."/>
            <person name="Yao Z."/>
            <person name="Ying F."/>
            <person name="Zhai J."/>
            <person name="Zhou L."/>
            <person name="Zuber A."/>
            <person name="Denarie J."/>
            <person name="Dixon R.A."/>
            <person name="May G.D."/>
            <person name="Schwartz D.C."/>
            <person name="Rogers J."/>
            <person name="Quetier F."/>
            <person name="Town C.D."/>
            <person name="Roe B.A."/>
        </authorList>
    </citation>
    <scope>NUCLEOTIDE SEQUENCE [LARGE SCALE GENOMIC DNA]</scope>
    <source>
        <strain evidence="2">A17</strain>
        <strain evidence="3 4">cv. Jemalong A17</strain>
    </source>
</reference>
<evidence type="ECO:0000313" key="3">
    <source>
        <dbReference type="EnsemblPlants" id="AES67617"/>
    </source>
</evidence>
<feature type="transmembrane region" description="Helical" evidence="1">
    <location>
        <begin position="26"/>
        <end position="45"/>
    </location>
</feature>
<proteinExistence type="predicted"/>
<protein>
    <submittedName>
        <fullName evidence="2">Transmembrane protein, putative</fullName>
    </submittedName>
</protein>
<evidence type="ECO:0000313" key="4">
    <source>
        <dbReference type="Proteomes" id="UP000002051"/>
    </source>
</evidence>
<gene>
    <name evidence="2" type="ordered locus">MTR_2g097340</name>
</gene>
<evidence type="ECO:0000313" key="2">
    <source>
        <dbReference type="EMBL" id="AES67617.1"/>
    </source>
</evidence>
<organism evidence="2 4">
    <name type="scientific">Medicago truncatula</name>
    <name type="common">Barrel medic</name>
    <name type="synonym">Medicago tribuloides</name>
    <dbReference type="NCBI Taxonomy" id="3880"/>
    <lineage>
        <taxon>Eukaryota</taxon>
        <taxon>Viridiplantae</taxon>
        <taxon>Streptophyta</taxon>
        <taxon>Embryophyta</taxon>
        <taxon>Tracheophyta</taxon>
        <taxon>Spermatophyta</taxon>
        <taxon>Magnoliopsida</taxon>
        <taxon>eudicotyledons</taxon>
        <taxon>Gunneridae</taxon>
        <taxon>Pentapetalae</taxon>
        <taxon>rosids</taxon>
        <taxon>fabids</taxon>
        <taxon>Fabales</taxon>
        <taxon>Fabaceae</taxon>
        <taxon>Papilionoideae</taxon>
        <taxon>50 kb inversion clade</taxon>
        <taxon>NPAAA clade</taxon>
        <taxon>Hologalegina</taxon>
        <taxon>IRL clade</taxon>
        <taxon>Trifolieae</taxon>
        <taxon>Medicago</taxon>
    </lineage>
</organism>
<dbReference type="AlphaFoldDB" id="G7IHQ4"/>
<dbReference type="Proteomes" id="UP000002051">
    <property type="component" value="Chromosome 2"/>
</dbReference>
<reference evidence="2 4" key="2">
    <citation type="journal article" date="2014" name="BMC Genomics">
        <title>An improved genome release (version Mt4.0) for the model legume Medicago truncatula.</title>
        <authorList>
            <person name="Tang H."/>
            <person name="Krishnakumar V."/>
            <person name="Bidwell S."/>
            <person name="Rosen B."/>
            <person name="Chan A."/>
            <person name="Zhou S."/>
            <person name="Gentzbittel L."/>
            <person name="Childs K.L."/>
            <person name="Yandell M."/>
            <person name="Gundlach H."/>
            <person name="Mayer K.F."/>
            <person name="Schwartz D.C."/>
            <person name="Town C.D."/>
        </authorList>
    </citation>
    <scope>GENOME REANNOTATION</scope>
    <source>
        <strain evidence="3 4">cv. Jemalong A17</strain>
    </source>
</reference>